<protein>
    <recommendedName>
        <fullName evidence="3">Reverse transcriptase domain-containing protein</fullName>
    </recommendedName>
</protein>
<dbReference type="PANTHER" id="PTHR33332">
    <property type="entry name" value="REVERSE TRANSCRIPTASE DOMAIN-CONTAINING PROTEIN"/>
    <property type="match status" value="1"/>
</dbReference>
<dbReference type="EMBL" id="GL732574">
    <property type="protein sequence ID" value="EFX75611.1"/>
    <property type="molecule type" value="Genomic_DNA"/>
</dbReference>
<evidence type="ECO:0008006" key="3">
    <source>
        <dbReference type="Google" id="ProtNLM"/>
    </source>
</evidence>
<dbReference type="InParanoid" id="E9GY79"/>
<dbReference type="OrthoDB" id="5953030at2759"/>
<dbReference type="KEGG" id="dpx:DAPPUDRAFT_250268"/>
<gene>
    <name evidence="1" type="ORF">DAPPUDRAFT_250268</name>
</gene>
<dbReference type="PhylomeDB" id="E9GY79"/>
<keyword evidence="2" id="KW-1185">Reference proteome</keyword>
<sequence>MLQQHVSQHKRPPLVPATRARPQCIAARRQRELMVVIAEQENAQSIDWLDESEVEFEGLLPSEDAEGSDVLPKIPLSKLIHLIHQIGSNSQNFFDVFNCYNSCQIKPNVFYDLQLAVDIGDAVVLTLLDKSAAFDNIDQHAVSDHFYNDDEQIYTAFSRISYCVGETKRWVADTKIKFNDSQTAELVVCKKASLRKLEDLSLVIRDASISPSTSVRHLGFNIDRHLTMQQKINTTSRNAFYQPRRIVKIRKFLSCSSCIQLVSAFLLSQIDYGNSLLAGLKAAQL</sequence>
<dbReference type="Proteomes" id="UP000000305">
    <property type="component" value="Unassembled WGS sequence"/>
</dbReference>
<evidence type="ECO:0000313" key="2">
    <source>
        <dbReference type="Proteomes" id="UP000000305"/>
    </source>
</evidence>
<name>E9GY79_DAPPU</name>
<dbReference type="HOGENOM" id="CLU_977481_0_0_1"/>
<reference evidence="1 2" key="1">
    <citation type="journal article" date="2011" name="Science">
        <title>The ecoresponsive genome of Daphnia pulex.</title>
        <authorList>
            <person name="Colbourne J.K."/>
            <person name="Pfrender M.E."/>
            <person name="Gilbert D."/>
            <person name="Thomas W.K."/>
            <person name="Tucker A."/>
            <person name="Oakley T.H."/>
            <person name="Tokishita S."/>
            <person name="Aerts A."/>
            <person name="Arnold G.J."/>
            <person name="Basu M.K."/>
            <person name="Bauer D.J."/>
            <person name="Caceres C.E."/>
            <person name="Carmel L."/>
            <person name="Casola C."/>
            <person name="Choi J.H."/>
            <person name="Detter J.C."/>
            <person name="Dong Q."/>
            <person name="Dusheyko S."/>
            <person name="Eads B.D."/>
            <person name="Frohlich T."/>
            <person name="Geiler-Samerotte K.A."/>
            <person name="Gerlach D."/>
            <person name="Hatcher P."/>
            <person name="Jogdeo S."/>
            <person name="Krijgsveld J."/>
            <person name="Kriventseva E.V."/>
            <person name="Kultz D."/>
            <person name="Laforsch C."/>
            <person name="Lindquist E."/>
            <person name="Lopez J."/>
            <person name="Manak J.R."/>
            <person name="Muller J."/>
            <person name="Pangilinan J."/>
            <person name="Patwardhan R.P."/>
            <person name="Pitluck S."/>
            <person name="Pritham E.J."/>
            <person name="Rechtsteiner A."/>
            <person name="Rho M."/>
            <person name="Rogozin I.B."/>
            <person name="Sakarya O."/>
            <person name="Salamov A."/>
            <person name="Schaack S."/>
            <person name="Shapiro H."/>
            <person name="Shiga Y."/>
            <person name="Skalitzky C."/>
            <person name="Smith Z."/>
            <person name="Souvorov A."/>
            <person name="Sung W."/>
            <person name="Tang Z."/>
            <person name="Tsuchiya D."/>
            <person name="Tu H."/>
            <person name="Vos H."/>
            <person name="Wang M."/>
            <person name="Wolf Y.I."/>
            <person name="Yamagata H."/>
            <person name="Yamada T."/>
            <person name="Ye Y."/>
            <person name="Shaw J.R."/>
            <person name="Andrews J."/>
            <person name="Crease T.J."/>
            <person name="Tang H."/>
            <person name="Lucas S.M."/>
            <person name="Robertson H.M."/>
            <person name="Bork P."/>
            <person name="Koonin E.V."/>
            <person name="Zdobnov E.M."/>
            <person name="Grigoriev I.V."/>
            <person name="Lynch M."/>
            <person name="Boore J.L."/>
        </authorList>
    </citation>
    <scope>NUCLEOTIDE SEQUENCE [LARGE SCALE GENOMIC DNA]</scope>
</reference>
<dbReference type="eggNOG" id="ENOG502RT51">
    <property type="taxonomic scope" value="Eukaryota"/>
</dbReference>
<evidence type="ECO:0000313" key="1">
    <source>
        <dbReference type="EMBL" id="EFX75611.1"/>
    </source>
</evidence>
<dbReference type="AlphaFoldDB" id="E9GY79"/>
<dbReference type="STRING" id="6669.E9GY79"/>
<organism evidence="1 2">
    <name type="scientific">Daphnia pulex</name>
    <name type="common">Water flea</name>
    <dbReference type="NCBI Taxonomy" id="6669"/>
    <lineage>
        <taxon>Eukaryota</taxon>
        <taxon>Metazoa</taxon>
        <taxon>Ecdysozoa</taxon>
        <taxon>Arthropoda</taxon>
        <taxon>Crustacea</taxon>
        <taxon>Branchiopoda</taxon>
        <taxon>Diplostraca</taxon>
        <taxon>Cladocera</taxon>
        <taxon>Anomopoda</taxon>
        <taxon>Daphniidae</taxon>
        <taxon>Daphnia</taxon>
    </lineage>
</organism>
<accession>E9GY79</accession>
<proteinExistence type="predicted"/>